<keyword evidence="1" id="KW-0812">Transmembrane</keyword>
<keyword evidence="1" id="KW-1133">Transmembrane helix</keyword>
<organism evidence="3 5">
    <name type="scientific">Pseudomonas nitroreducens</name>
    <dbReference type="NCBI Taxonomy" id="46680"/>
    <lineage>
        <taxon>Bacteria</taxon>
        <taxon>Pseudomonadati</taxon>
        <taxon>Pseudomonadota</taxon>
        <taxon>Gammaproteobacteria</taxon>
        <taxon>Pseudomonadales</taxon>
        <taxon>Pseudomonadaceae</taxon>
        <taxon>Pseudomonas</taxon>
    </lineage>
</organism>
<reference evidence="3 5" key="1">
    <citation type="submission" date="2020-02" db="EMBL/GenBank/DDBJ databases">
        <title>Integrative conjugative elements (ICEs) and plasmids drive adaptation of Pseudomonas nitroreducens strain HBP1 to wastewater environment.</title>
        <authorList>
            <person name="Sentchilo V."/>
            <person name="Carraro N."/>
            <person name="Bertelli C."/>
            <person name="van der Meer J.R."/>
        </authorList>
    </citation>
    <scope>NUCLEOTIDE SEQUENCE [LARGE SCALE GENOMIC DNA]</scope>
    <source>
        <strain evidence="3 5">HBP1</strain>
    </source>
</reference>
<evidence type="ECO:0000313" key="4">
    <source>
        <dbReference type="EMBL" id="QIE87801.1"/>
    </source>
</evidence>
<proteinExistence type="predicted"/>
<gene>
    <name evidence="2" type="ORF">G5B91_16480</name>
    <name evidence="3" type="ORF">G5B91_16535</name>
    <name evidence="4" type="ORF">G5B91_16590</name>
</gene>
<dbReference type="KEGG" id="pnt:G5B91_16480"/>
<dbReference type="KEGG" id="pnt:G5B91_16590"/>
<dbReference type="Proteomes" id="UP000501063">
    <property type="component" value="Chromosome"/>
</dbReference>
<feature type="transmembrane region" description="Helical" evidence="1">
    <location>
        <begin position="66"/>
        <end position="88"/>
    </location>
</feature>
<name>A0A6G6IYA5_PSENT</name>
<evidence type="ECO:0000313" key="3">
    <source>
        <dbReference type="EMBL" id="QIE87790.1"/>
    </source>
</evidence>
<keyword evidence="1" id="KW-0472">Membrane</keyword>
<dbReference type="EMBL" id="CP049140">
    <property type="protein sequence ID" value="QIE87790.1"/>
    <property type="molecule type" value="Genomic_DNA"/>
</dbReference>
<dbReference type="EMBL" id="CP049140">
    <property type="protein sequence ID" value="QIE87779.1"/>
    <property type="molecule type" value="Genomic_DNA"/>
</dbReference>
<protein>
    <recommendedName>
        <fullName evidence="6">DUF2523 domain-containing protein</fullName>
    </recommendedName>
</protein>
<accession>A0A6G6IYA5</accession>
<dbReference type="RefSeq" id="WP_024767416.1">
    <property type="nucleotide sequence ID" value="NZ_CP049140.1"/>
</dbReference>
<dbReference type="KEGG" id="pnt:G5B91_16535"/>
<evidence type="ECO:0000313" key="2">
    <source>
        <dbReference type="EMBL" id="QIE87779.1"/>
    </source>
</evidence>
<evidence type="ECO:0000313" key="5">
    <source>
        <dbReference type="Proteomes" id="UP000501063"/>
    </source>
</evidence>
<dbReference type="AlphaFoldDB" id="A0A6G6IYA5"/>
<evidence type="ECO:0008006" key="6">
    <source>
        <dbReference type="Google" id="ProtNLM"/>
    </source>
</evidence>
<sequence>MWPKWLTLAFWKGVFTDFMEFMTDLPIKALKGILEAILKVLNAIAPPDFLSQYKLSSVMGAVNADMGYFLMNSGISTALAIIVGAVTFRVMRKIVTFGWW</sequence>
<dbReference type="EMBL" id="CP049140">
    <property type="protein sequence ID" value="QIE87801.1"/>
    <property type="molecule type" value="Genomic_DNA"/>
</dbReference>
<evidence type="ECO:0000256" key="1">
    <source>
        <dbReference type="SAM" id="Phobius"/>
    </source>
</evidence>